<dbReference type="PANTHER" id="PTHR42756">
    <property type="entry name" value="TRANSCRIPTIONAL REGULATOR, MARR"/>
    <property type="match status" value="1"/>
</dbReference>
<dbReference type="AlphaFoldDB" id="I9ATX0"/>
<dbReference type="InterPro" id="IPR036390">
    <property type="entry name" value="WH_DNA-bd_sf"/>
</dbReference>
<dbReference type="RefSeq" id="WP_007937399.1">
    <property type="nucleotide sequence ID" value="NZ_AKVJ01000066.1"/>
</dbReference>
<sequence>MSSTNTAETILKLLPLLNKKFIRSMNLELRTILTSMQINVLVVLVEKKATMTELSNEILIPKQQMTPLIDKLVSEGFVQREYDAIDRRIIRISITPLGLDILVKIKEKALAVLETKLKKLDQNDLLCLNKALTDICKIINKIT</sequence>
<reference evidence="5 6" key="1">
    <citation type="journal article" date="2012" name="J. Bacteriol.">
        <title>Draft Genome Sequences for Two Metal-Reducing Pelosinus fermentans Strains Isolated from a Cr(VI)-Contaminated Site and for Type Strain R7.</title>
        <authorList>
            <person name="Brown S.D."/>
            <person name="Podar M."/>
            <person name="Klingeman D.M."/>
            <person name="Johnson C.M."/>
            <person name="Yang Z.K."/>
            <person name="Utturkar S.M."/>
            <person name="Land M.L."/>
            <person name="Mosher J.J."/>
            <person name="Hurt R.A.Jr."/>
            <person name="Phelps T.J."/>
            <person name="Palumbo A.V."/>
            <person name="Arkin A.P."/>
            <person name="Hazen T.C."/>
            <person name="Elias D.A."/>
        </authorList>
    </citation>
    <scope>NUCLEOTIDE SEQUENCE [LARGE SCALE GENOMIC DNA]</scope>
    <source>
        <strain evidence="5 6">B4</strain>
    </source>
</reference>
<evidence type="ECO:0000256" key="2">
    <source>
        <dbReference type="ARBA" id="ARBA00023125"/>
    </source>
</evidence>
<dbReference type="GO" id="GO:0003677">
    <property type="term" value="F:DNA binding"/>
    <property type="evidence" value="ECO:0007669"/>
    <property type="project" value="UniProtKB-KW"/>
</dbReference>
<dbReference type="Gene3D" id="1.10.10.10">
    <property type="entry name" value="Winged helix-like DNA-binding domain superfamily/Winged helix DNA-binding domain"/>
    <property type="match status" value="1"/>
</dbReference>
<gene>
    <name evidence="5" type="ORF">FB4_0898</name>
</gene>
<organism evidence="5 6">
    <name type="scientific">Pelosinus fermentans B4</name>
    <dbReference type="NCBI Taxonomy" id="1149862"/>
    <lineage>
        <taxon>Bacteria</taxon>
        <taxon>Bacillati</taxon>
        <taxon>Bacillota</taxon>
        <taxon>Negativicutes</taxon>
        <taxon>Selenomonadales</taxon>
        <taxon>Sporomusaceae</taxon>
        <taxon>Pelosinus</taxon>
    </lineage>
</organism>
<dbReference type="PANTHER" id="PTHR42756:SF1">
    <property type="entry name" value="TRANSCRIPTIONAL REPRESSOR OF EMRAB OPERON"/>
    <property type="match status" value="1"/>
</dbReference>
<proteinExistence type="predicted"/>
<dbReference type="PROSITE" id="PS50995">
    <property type="entry name" value="HTH_MARR_2"/>
    <property type="match status" value="1"/>
</dbReference>
<dbReference type="Proteomes" id="UP000004324">
    <property type="component" value="Unassembled WGS sequence"/>
</dbReference>
<evidence type="ECO:0000259" key="4">
    <source>
        <dbReference type="PROSITE" id="PS50995"/>
    </source>
</evidence>
<dbReference type="PRINTS" id="PR00598">
    <property type="entry name" value="HTHMARR"/>
</dbReference>
<dbReference type="EMBL" id="AKVJ01000066">
    <property type="protein sequence ID" value="EIW16387.1"/>
    <property type="molecule type" value="Genomic_DNA"/>
</dbReference>
<dbReference type="Pfam" id="PF12802">
    <property type="entry name" value="MarR_2"/>
    <property type="match status" value="1"/>
</dbReference>
<comment type="caution">
    <text evidence="5">The sequence shown here is derived from an EMBL/GenBank/DDBJ whole genome shotgun (WGS) entry which is preliminary data.</text>
</comment>
<name>I9ATX0_9FIRM</name>
<feature type="domain" description="HTH marR-type" evidence="4">
    <location>
        <begin position="7"/>
        <end position="143"/>
    </location>
</feature>
<dbReference type="SMART" id="SM00347">
    <property type="entry name" value="HTH_MARR"/>
    <property type="match status" value="1"/>
</dbReference>
<dbReference type="PATRIC" id="fig|1149862.3.peg.3902"/>
<accession>I9ATX0</accession>
<protein>
    <submittedName>
        <fullName evidence="5">Regulatory protein MarR</fullName>
    </submittedName>
</protein>
<dbReference type="OrthoDB" id="1681433at2"/>
<dbReference type="InterPro" id="IPR036388">
    <property type="entry name" value="WH-like_DNA-bd_sf"/>
</dbReference>
<dbReference type="GO" id="GO:0003700">
    <property type="term" value="F:DNA-binding transcription factor activity"/>
    <property type="evidence" value="ECO:0007669"/>
    <property type="project" value="InterPro"/>
</dbReference>
<evidence type="ECO:0000256" key="1">
    <source>
        <dbReference type="ARBA" id="ARBA00023015"/>
    </source>
</evidence>
<dbReference type="InterPro" id="IPR000835">
    <property type="entry name" value="HTH_MarR-typ"/>
</dbReference>
<evidence type="ECO:0000313" key="6">
    <source>
        <dbReference type="Proteomes" id="UP000004324"/>
    </source>
</evidence>
<evidence type="ECO:0000256" key="3">
    <source>
        <dbReference type="ARBA" id="ARBA00023163"/>
    </source>
</evidence>
<keyword evidence="3" id="KW-0804">Transcription</keyword>
<keyword evidence="6" id="KW-1185">Reference proteome</keyword>
<evidence type="ECO:0000313" key="5">
    <source>
        <dbReference type="EMBL" id="EIW16387.1"/>
    </source>
</evidence>
<dbReference type="SUPFAM" id="SSF46785">
    <property type="entry name" value="Winged helix' DNA-binding domain"/>
    <property type="match status" value="1"/>
</dbReference>
<keyword evidence="1" id="KW-0805">Transcription regulation</keyword>
<keyword evidence="2" id="KW-0238">DNA-binding</keyword>